<dbReference type="EMBL" id="CM037617">
    <property type="protein sequence ID" value="KAH8006142.1"/>
    <property type="molecule type" value="Genomic_DNA"/>
</dbReference>
<organism evidence="1 2">
    <name type="scientific">Sphaerodactylus townsendi</name>
    <dbReference type="NCBI Taxonomy" id="933632"/>
    <lineage>
        <taxon>Eukaryota</taxon>
        <taxon>Metazoa</taxon>
        <taxon>Chordata</taxon>
        <taxon>Craniata</taxon>
        <taxon>Vertebrata</taxon>
        <taxon>Euteleostomi</taxon>
        <taxon>Lepidosauria</taxon>
        <taxon>Squamata</taxon>
        <taxon>Bifurcata</taxon>
        <taxon>Gekkota</taxon>
        <taxon>Sphaerodactylidae</taxon>
        <taxon>Sphaerodactylus</taxon>
    </lineage>
</organism>
<proteinExistence type="predicted"/>
<evidence type="ECO:0000313" key="2">
    <source>
        <dbReference type="Proteomes" id="UP000827872"/>
    </source>
</evidence>
<evidence type="ECO:0000313" key="1">
    <source>
        <dbReference type="EMBL" id="KAH8006142.1"/>
    </source>
</evidence>
<keyword evidence="2" id="KW-1185">Reference proteome</keyword>
<dbReference type="Proteomes" id="UP000827872">
    <property type="component" value="Linkage Group LG04"/>
</dbReference>
<reference evidence="1" key="1">
    <citation type="submission" date="2021-08" db="EMBL/GenBank/DDBJ databases">
        <title>The first chromosome-level gecko genome reveals the dynamic sex chromosomes of Neotropical dwarf geckos (Sphaerodactylidae: Sphaerodactylus).</title>
        <authorList>
            <person name="Pinto B.J."/>
            <person name="Keating S.E."/>
            <person name="Gamble T."/>
        </authorList>
    </citation>
    <scope>NUCLEOTIDE SEQUENCE</scope>
    <source>
        <strain evidence="1">TG3544</strain>
    </source>
</reference>
<gene>
    <name evidence="1" type="ORF">K3G42_032079</name>
</gene>
<sequence length="124" mass="13856">MADEEDLIFHMECLDNGKVPKAASGKYHDGDSDEEDAYYICPITDDPVSVKATSDKVTNYYANLVKNEQYSSSSSPRNSFHFKHGTPQLAKHGCGVDRSLEAWEACHPRKQSTYPDPGEEFHGI</sequence>
<accession>A0ACB8FLM8</accession>
<comment type="caution">
    <text evidence="1">The sequence shown here is derived from an EMBL/GenBank/DDBJ whole genome shotgun (WGS) entry which is preliminary data.</text>
</comment>
<protein>
    <submittedName>
        <fullName evidence="1">Uncharacterized protein</fullName>
    </submittedName>
</protein>
<name>A0ACB8FLM8_9SAUR</name>